<keyword evidence="10" id="KW-1185">Reference proteome</keyword>
<gene>
    <name evidence="9" type="ORF">AAEO50_09335</name>
</gene>
<dbReference type="InterPro" id="IPR023090">
    <property type="entry name" value="UPF0702_alpha/beta_dom_sf"/>
</dbReference>
<dbReference type="Pfam" id="PF04239">
    <property type="entry name" value="DUF421"/>
    <property type="match status" value="1"/>
</dbReference>
<evidence type="ECO:0000313" key="9">
    <source>
        <dbReference type="EMBL" id="MEL3972482.1"/>
    </source>
</evidence>
<dbReference type="EMBL" id="JBBYAF010000015">
    <property type="protein sequence ID" value="MEL3972482.1"/>
    <property type="molecule type" value="Genomic_DNA"/>
</dbReference>
<dbReference type="Gene3D" id="3.30.240.20">
    <property type="entry name" value="bsu07140 like domains"/>
    <property type="match status" value="2"/>
</dbReference>
<proteinExistence type="inferred from homology"/>
<organism evidence="9 10">
    <name type="scientific">Rossellomorea oryzaecorticis</name>
    <dbReference type="NCBI Taxonomy" id="1396505"/>
    <lineage>
        <taxon>Bacteria</taxon>
        <taxon>Bacillati</taxon>
        <taxon>Bacillota</taxon>
        <taxon>Bacilli</taxon>
        <taxon>Bacillales</taxon>
        <taxon>Bacillaceae</taxon>
        <taxon>Rossellomorea</taxon>
    </lineage>
</organism>
<reference evidence="9 10" key="1">
    <citation type="submission" date="2024-04" db="EMBL/GenBank/DDBJ databases">
        <title>Bacillus oryzaecorticis sp. nov., a moderately halophilic bacterium isolated from rice husks.</title>
        <authorList>
            <person name="Zhu H.-S."/>
        </authorList>
    </citation>
    <scope>NUCLEOTIDE SEQUENCE [LARGE SCALE GENOMIC DNA]</scope>
    <source>
        <strain evidence="9 10">ZC255</strain>
    </source>
</reference>
<feature type="transmembrane region" description="Helical" evidence="7">
    <location>
        <begin position="12"/>
        <end position="30"/>
    </location>
</feature>
<comment type="subcellular location">
    <subcellularLocation>
        <location evidence="1">Cell membrane</location>
        <topology evidence="1">Multi-pass membrane protein</topology>
    </subcellularLocation>
</comment>
<keyword evidence="4 7" id="KW-0812">Transmembrane</keyword>
<keyword evidence="5 7" id="KW-1133">Transmembrane helix</keyword>
<protein>
    <submittedName>
        <fullName evidence="9">DUF421 domain-containing protein</fullName>
    </submittedName>
</protein>
<dbReference type="PANTHER" id="PTHR34582:SF6">
    <property type="entry name" value="UPF0702 TRANSMEMBRANE PROTEIN YCAP"/>
    <property type="match status" value="1"/>
</dbReference>
<evidence type="ECO:0000256" key="1">
    <source>
        <dbReference type="ARBA" id="ARBA00004651"/>
    </source>
</evidence>
<evidence type="ECO:0000256" key="5">
    <source>
        <dbReference type="ARBA" id="ARBA00022989"/>
    </source>
</evidence>
<dbReference type="RefSeq" id="WP_341982808.1">
    <property type="nucleotide sequence ID" value="NZ_JBBYAF010000015.1"/>
</dbReference>
<feature type="transmembrane region" description="Helical" evidence="7">
    <location>
        <begin position="42"/>
        <end position="62"/>
    </location>
</feature>
<evidence type="ECO:0000313" key="10">
    <source>
        <dbReference type="Proteomes" id="UP001389717"/>
    </source>
</evidence>
<dbReference type="InterPro" id="IPR007353">
    <property type="entry name" value="DUF421"/>
</dbReference>
<evidence type="ECO:0000256" key="7">
    <source>
        <dbReference type="SAM" id="Phobius"/>
    </source>
</evidence>
<name>A0ABU9K8Z9_9BACI</name>
<evidence type="ECO:0000256" key="4">
    <source>
        <dbReference type="ARBA" id="ARBA00022692"/>
    </source>
</evidence>
<evidence type="ECO:0000256" key="6">
    <source>
        <dbReference type="ARBA" id="ARBA00023136"/>
    </source>
</evidence>
<evidence type="ECO:0000259" key="8">
    <source>
        <dbReference type="Pfam" id="PF04239"/>
    </source>
</evidence>
<evidence type="ECO:0000256" key="3">
    <source>
        <dbReference type="ARBA" id="ARBA00022475"/>
    </source>
</evidence>
<feature type="transmembrane region" description="Helical" evidence="7">
    <location>
        <begin position="68"/>
        <end position="88"/>
    </location>
</feature>
<keyword evidence="3" id="KW-1003">Cell membrane</keyword>
<sequence length="235" mass="26466">MTEIFGRVEEITLAGFLIRTVIVGCVGYLVGRSVYKRAVNQLTTYDFALIWILGAITVSPVLDGKVSFTYMIVPLLTLFFWHTAFSFISMKYRKFGFFFNGKPAILIDNGKVVVKNLKRQFISVDLLLSELRIQNIFDVSEVKYAILEPNAHISVIMFDAGSPVTPADIKLKVKPSNLPLIIINEGKFILENLVTAGVDEKWVLNQLNMKHVKEINSVFLATLDSSKKVYLLKKG</sequence>
<evidence type="ECO:0000256" key="2">
    <source>
        <dbReference type="ARBA" id="ARBA00006448"/>
    </source>
</evidence>
<keyword evidence="6 7" id="KW-0472">Membrane</keyword>
<accession>A0ABU9K8Z9</accession>
<comment type="similarity">
    <text evidence="2">Belongs to the UPF0702 family.</text>
</comment>
<dbReference type="Proteomes" id="UP001389717">
    <property type="component" value="Unassembled WGS sequence"/>
</dbReference>
<feature type="domain" description="YetF C-terminal" evidence="8">
    <location>
        <begin position="91"/>
        <end position="223"/>
    </location>
</feature>
<comment type="caution">
    <text evidence="9">The sequence shown here is derived from an EMBL/GenBank/DDBJ whole genome shotgun (WGS) entry which is preliminary data.</text>
</comment>
<dbReference type="PANTHER" id="PTHR34582">
    <property type="entry name" value="UPF0702 TRANSMEMBRANE PROTEIN YCAP"/>
    <property type="match status" value="1"/>
</dbReference>